<dbReference type="RefSeq" id="WP_271435014.1">
    <property type="nucleotide sequence ID" value="NZ_CP073355.1"/>
</dbReference>
<dbReference type="FunFam" id="1.10.150.300:FF:000001">
    <property type="entry name" value="Ribosome-binding ATPase YchF"/>
    <property type="match status" value="1"/>
</dbReference>
<dbReference type="PANTHER" id="PTHR23305">
    <property type="entry name" value="OBG GTPASE FAMILY"/>
    <property type="match status" value="1"/>
</dbReference>
<dbReference type="InterPro" id="IPR013029">
    <property type="entry name" value="YchF_C"/>
</dbReference>
<dbReference type="Gene3D" id="3.40.50.300">
    <property type="entry name" value="P-loop containing nucleotide triphosphate hydrolases"/>
    <property type="match status" value="1"/>
</dbReference>
<dbReference type="PROSITE" id="PS51880">
    <property type="entry name" value="TGS"/>
    <property type="match status" value="1"/>
</dbReference>
<evidence type="ECO:0000256" key="1">
    <source>
        <dbReference type="ARBA" id="ARBA00001946"/>
    </source>
</evidence>
<keyword evidence="3 6" id="KW-0547">Nucleotide-binding</keyword>
<dbReference type="InterPro" id="IPR012675">
    <property type="entry name" value="Beta-grasp_dom_sf"/>
</dbReference>
<dbReference type="InterPro" id="IPR031167">
    <property type="entry name" value="G_OBG"/>
</dbReference>
<sequence>MGFSCGIVGLPNVGKSTLFNALTRAHVASSNYPFCTIDPNVGIVSVPDERLETLARLVDAKKVTPTTVQFVDIAGLVKGASRGEGLGNQFLSHIREVDAVVQVVRLFEDKDVIHIGEVDPIRDLEIINMELIFKDLETIENILTKKTKMAKAGNKEAQTEVELLTRIKTSLEEGELMKNLELTPEESKILASYQFLTMKPLLIVANVSEKEITSYESNPLYQKLKAKADTLKADVLALSAKIEQELSELEPEEAREYLKDLGLEKSGLERLIVEGYKLLGLITFFTAGEKETRAWTIPQGTKAPQAAGVIHSDMEKGFIRAEIVSYEDFVKHGSWTNLRDKGLVRLEGKDYEIQDGDVMIVRFSV</sequence>
<evidence type="ECO:0000313" key="10">
    <source>
        <dbReference type="Proteomes" id="UP001056539"/>
    </source>
</evidence>
<dbReference type="InterPro" id="IPR023192">
    <property type="entry name" value="TGS-like_dom_sf"/>
</dbReference>
<dbReference type="KEGG" id="taqu:KDW03_10410"/>
<dbReference type="Proteomes" id="UP001056539">
    <property type="component" value="Chromosome"/>
</dbReference>
<evidence type="ECO:0000256" key="5">
    <source>
        <dbReference type="ARBA" id="ARBA00022842"/>
    </source>
</evidence>
<evidence type="ECO:0000313" key="9">
    <source>
        <dbReference type="EMBL" id="URA09882.1"/>
    </source>
</evidence>
<feature type="binding site" evidence="6">
    <location>
        <begin position="12"/>
        <end position="17"/>
    </location>
    <ligand>
        <name>ATP</name>
        <dbReference type="ChEBI" id="CHEBI:30616"/>
    </ligand>
</feature>
<dbReference type="InterPro" id="IPR004396">
    <property type="entry name" value="ATPase_YchF/OLA1"/>
</dbReference>
<dbReference type="NCBIfam" id="TIGR00092">
    <property type="entry name" value="redox-regulated ATPase YchF"/>
    <property type="match status" value="1"/>
</dbReference>
<dbReference type="PANTHER" id="PTHR23305:SF18">
    <property type="entry name" value="OBG-TYPE G DOMAIN-CONTAINING PROTEIN"/>
    <property type="match status" value="1"/>
</dbReference>
<accession>A0AAX3BCA8</accession>
<keyword evidence="10" id="KW-1185">Reference proteome</keyword>
<dbReference type="AlphaFoldDB" id="A0AAX3BCA8"/>
<dbReference type="GO" id="GO:0016887">
    <property type="term" value="F:ATP hydrolysis activity"/>
    <property type="evidence" value="ECO:0007669"/>
    <property type="project" value="UniProtKB-UniRule"/>
</dbReference>
<evidence type="ECO:0000259" key="8">
    <source>
        <dbReference type="PROSITE" id="PS51880"/>
    </source>
</evidence>
<dbReference type="HAMAP" id="MF_00944">
    <property type="entry name" value="YchF_OLA1_ATPase"/>
    <property type="match status" value="1"/>
</dbReference>
<dbReference type="FunFam" id="3.10.20.30:FF:000001">
    <property type="entry name" value="Ribosome-binding ATPase YchF"/>
    <property type="match status" value="1"/>
</dbReference>
<dbReference type="Pfam" id="PF06071">
    <property type="entry name" value="YchF-GTPase_C"/>
    <property type="match status" value="1"/>
</dbReference>
<protein>
    <recommendedName>
        <fullName evidence="6">Ribosome-binding ATPase YchF</fullName>
    </recommendedName>
</protein>
<dbReference type="GO" id="GO:0046872">
    <property type="term" value="F:metal ion binding"/>
    <property type="evidence" value="ECO:0007669"/>
    <property type="project" value="UniProtKB-KW"/>
</dbReference>
<dbReference type="GO" id="GO:0005524">
    <property type="term" value="F:ATP binding"/>
    <property type="evidence" value="ECO:0007669"/>
    <property type="project" value="UniProtKB-UniRule"/>
</dbReference>
<organism evidence="9 10">
    <name type="scientific">Thermospira aquatica</name>
    <dbReference type="NCBI Taxonomy" id="2828656"/>
    <lineage>
        <taxon>Bacteria</taxon>
        <taxon>Pseudomonadati</taxon>
        <taxon>Spirochaetota</taxon>
        <taxon>Spirochaetia</taxon>
        <taxon>Brevinematales</taxon>
        <taxon>Thermospiraceae</taxon>
        <taxon>Thermospira</taxon>
    </lineage>
</organism>
<comment type="cofactor">
    <cofactor evidence="1">
        <name>Mg(2+)</name>
        <dbReference type="ChEBI" id="CHEBI:18420"/>
    </cofactor>
</comment>
<dbReference type="Gene3D" id="1.10.150.300">
    <property type="entry name" value="TGS-like domain"/>
    <property type="match status" value="1"/>
</dbReference>
<dbReference type="PROSITE" id="PS51710">
    <property type="entry name" value="G_OBG"/>
    <property type="match status" value="1"/>
</dbReference>
<feature type="domain" description="OBG-type G" evidence="7">
    <location>
        <begin position="3"/>
        <end position="258"/>
    </location>
</feature>
<dbReference type="GO" id="GO:0043023">
    <property type="term" value="F:ribosomal large subunit binding"/>
    <property type="evidence" value="ECO:0007669"/>
    <property type="project" value="UniProtKB-UniRule"/>
</dbReference>
<dbReference type="PRINTS" id="PR00326">
    <property type="entry name" value="GTP1OBG"/>
</dbReference>
<dbReference type="PIRSF" id="PIRSF006641">
    <property type="entry name" value="CHP00092"/>
    <property type="match status" value="1"/>
</dbReference>
<keyword evidence="5" id="KW-0460">Magnesium</keyword>
<reference evidence="9" key="2">
    <citation type="submission" date="2022-06" db="EMBL/GenBank/DDBJ databases">
        <title>Thermospira aquatica gen. nov., sp. nov.</title>
        <authorList>
            <person name="Ben Ali Gam Z."/>
            <person name="Labat M."/>
        </authorList>
    </citation>
    <scope>NUCLEOTIDE SEQUENCE</scope>
    <source>
        <strain evidence="9">F1F22</strain>
    </source>
</reference>
<dbReference type="InterPro" id="IPR027417">
    <property type="entry name" value="P-loop_NTPase"/>
</dbReference>
<dbReference type="InterPro" id="IPR004095">
    <property type="entry name" value="TGS"/>
</dbReference>
<dbReference type="CDD" id="cd04867">
    <property type="entry name" value="TGS_YchF_OLA1"/>
    <property type="match status" value="1"/>
</dbReference>
<dbReference type="CDD" id="cd01900">
    <property type="entry name" value="YchF"/>
    <property type="match status" value="1"/>
</dbReference>
<comment type="similarity">
    <text evidence="6">Belongs to the TRAFAC class OBG-HflX-like GTPase superfamily. OBG GTPase family. YchF/OLA1 subfamily.</text>
</comment>
<dbReference type="InterPro" id="IPR012676">
    <property type="entry name" value="TGS-like"/>
</dbReference>
<gene>
    <name evidence="6 9" type="primary">ychF</name>
    <name evidence="9" type="ORF">KDW03_10410</name>
</gene>
<evidence type="ECO:0000256" key="3">
    <source>
        <dbReference type="ARBA" id="ARBA00022741"/>
    </source>
</evidence>
<dbReference type="InterPro" id="IPR006073">
    <property type="entry name" value="GTP-bd"/>
</dbReference>
<dbReference type="GO" id="GO:0005737">
    <property type="term" value="C:cytoplasm"/>
    <property type="evidence" value="ECO:0007669"/>
    <property type="project" value="TreeGrafter"/>
</dbReference>
<feature type="domain" description="TGS" evidence="8">
    <location>
        <begin position="280"/>
        <end position="363"/>
    </location>
</feature>
<keyword evidence="4 6" id="KW-0067">ATP-binding</keyword>
<dbReference type="SUPFAM" id="SSF81271">
    <property type="entry name" value="TGS-like"/>
    <property type="match status" value="1"/>
</dbReference>
<evidence type="ECO:0000256" key="2">
    <source>
        <dbReference type="ARBA" id="ARBA00022723"/>
    </source>
</evidence>
<dbReference type="SUPFAM" id="SSF52540">
    <property type="entry name" value="P-loop containing nucleoside triphosphate hydrolases"/>
    <property type="match status" value="1"/>
</dbReference>
<name>A0AAX3BCA8_9SPIR</name>
<dbReference type="Gene3D" id="3.10.20.30">
    <property type="match status" value="1"/>
</dbReference>
<dbReference type="InterPro" id="IPR041706">
    <property type="entry name" value="YchF_N"/>
</dbReference>
<dbReference type="Pfam" id="PF01926">
    <property type="entry name" value="MMR_HSR1"/>
    <property type="match status" value="1"/>
</dbReference>
<keyword evidence="2" id="KW-0479">Metal-binding</keyword>
<dbReference type="EMBL" id="CP073355">
    <property type="protein sequence ID" value="URA09882.1"/>
    <property type="molecule type" value="Genomic_DNA"/>
</dbReference>
<comment type="function">
    <text evidence="6">ATPase that binds to both the 70S ribosome and the 50S ribosomal subunit in a nucleotide-independent manner.</text>
</comment>
<evidence type="ECO:0000256" key="6">
    <source>
        <dbReference type="HAMAP-Rule" id="MF_00944"/>
    </source>
</evidence>
<proteinExistence type="inferred from homology"/>
<reference evidence="9" key="1">
    <citation type="submission" date="2021-04" db="EMBL/GenBank/DDBJ databases">
        <authorList>
            <person name="Postec A."/>
        </authorList>
    </citation>
    <scope>NUCLEOTIDE SEQUENCE</scope>
    <source>
        <strain evidence="9">F1F22</strain>
    </source>
</reference>
<dbReference type="GO" id="GO:0005525">
    <property type="term" value="F:GTP binding"/>
    <property type="evidence" value="ECO:0007669"/>
    <property type="project" value="InterPro"/>
</dbReference>
<evidence type="ECO:0000256" key="4">
    <source>
        <dbReference type="ARBA" id="ARBA00022840"/>
    </source>
</evidence>
<evidence type="ECO:0000259" key="7">
    <source>
        <dbReference type="PROSITE" id="PS51710"/>
    </source>
</evidence>